<comment type="caution">
    <text evidence="8">The sequence shown here is derived from an EMBL/GenBank/DDBJ whole genome shotgun (WGS) entry which is preliminary data.</text>
</comment>
<evidence type="ECO:0000256" key="5">
    <source>
        <dbReference type="PIRSR" id="PIRSR600821-50"/>
    </source>
</evidence>
<keyword evidence="3 4" id="KW-0413">Isomerase</keyword>
<comment type="similarity">
    <text evidence="4">Belongs to the alanine racemase family.</text>
</comment>
<sequence>MSSSKSKLQTLGLRTWIEIDRKAIAHNFKTFRKLVPKETKLLAVVKSNAYGHNLTEFAEEAARLGADMLGVDSLVEALALRKAHITTPILVLGYTLPELYPEAHARNVAITVSSWEALRGAARAGARQPLTIHLKVDTGMHRQGFLLGDLPKIVAFLERNRAKVHLGGLYTHFAGAKDPDDRAYTIEQLQEFFMWRDALVKAGFSPIVHAGATAGMLLYPEAHFDMVRVGIGMYGVWPSDAAKKKLHKALIFTPVLSWKAMVSEVKKIPKGSSVGYDRTHRVKRDTILAVCPVGYWHGYPRALSSKGSVLLRGKRAPVLGRVSMDMIVVDVTGIVGVRVGDEVTLIGTNGREYISADGVAKAAGTSAYELLTRLNPLIRRIYQ</sequence>
<dbReference type="SUPFAM" id="SSF50621">
    <property type="entry name" value="Alanine racemase C-terminal domain-like"/>
    <property type="match status" value="1"/>
</dbReference>
<feature type="domain" description="Alanine racemase C-terminal" evidence="7">
    <location>
        <begin position="255"/>
        <end position="383"/>
    </location>
</feature>
<evidence type="ECO:0000256" key="4">
    <source>
        <dbReference type="HAMAP-Rule" id="MF_01201"/>
    </source>
</evidence>
<proteinExistence type="inferred from homology"/>
<feature type="binding site" evidence="4 6">
    <location>
        <position position="142"/>
    </location>
    <ligand>
        <name>substrate</name>
    </ligand>
</feature>
<dbReference type="SUPFAM" id="SSF51419">
    <property type="entry name" value="PLP-binding barrel"/>
    <property type="match status" value="1"/>
</dbReference>
<evidence type="ECO:0000313" key="9">
    <source>
        <dbReference type="Proteomes" id="UP000176997"/>
    </source>
</evidence>
<feature type="binding site" evidence="4 6">
    <location>
        <position position="324"/>
    </location>
    <ligand>
        <name>substrate</name>
    </ligand>
</feature>
<protein>
    <recommendedName>
        <fullName evidence="4">Alanine racemase</fullName>
        <ecNumber evidence="4">5.1.1.1</ecNumber>
    </recommendedName>
</protein>
<dbReference type="InterPro" id="IPR011079">
    <property type="entry name" value="Ala_racemase_C"/>
</dbReference>
<feature type="active site" description="Proton acceptor; specific for L-alanine" evidence="4">
    <location>
        <position position="276"/>
    </location>
</feature>
<dbReference type="Gene3D" id="2.40.37.10">
    <property type="entry name" value="Lyase, Ornithine Decarboxylase, Chain A, domain 1"/>
    <property type="match status" value="1"/>
</dbReference>
<comment type="cofactor">
    <cofactor evidence="1 4 5">
        <name>pyridoxal 5'-phosphate</name>
        <dbReference type="ChEBI" id="CHEBI:597326"/>
    </cofactor>
</comment>
<evidence type="ECO:0000256" key="2">
    <source>
        <dbReference type="ARBA" id="ARBA00022898"/>
    </source>
</evidence>
<dbReference type="AlphaFoldDB" id="A0A1G2SBD6"/>
<comment type="catalytic activity">
    <reaction evidence="4">
        <text>L-alanine = D-alanine</text>
        <dbReference type="Rhea" id="RHEA:20249"/>
        <dbReference type="ChEBI" id="CHEBI:57416"/>
        <dbReference type="ChEBI" id="CHEBI:57972"/>
        <dbReference type="EC" id="5.1.1.1"/>
    </reaction>
</comment>
<evidence type="ECO:0000256" key="6">
    <source>
        <dbReference type="PIRSR" id="PIRSR600821-52"/>
    </source>
</evidence>
<dbReference type="EC" id="5.1.1.1" evidence="4"/>
<dbReference type="GO" id="GO:0030632">
    <property type="term" value="P:D-alanine biosynthetic process"/>
    <property type="evidence" value="ECO:0007669"/>
    <property type="project" value="UniProtKB-UniRule"/>
</dbReference>
<keyword evidence="2 4" id="KW-0663">Pyridoxal phosphate</keyword>
<dbReference type="HAMAP" id="MF_01201">
    <property type="entry name" value="Ala_racemase"/>
    <property type="match status" value="1"/>
</dbReference>
<evidence type="ECO:0000313" key="8">
    <source>
        <dbReference type="EMBL" id="OHA81711.1"/>
    </source>
</evidence>
<reference evidence="8 9" key="1">
    <citation type="journal article" date="2016" name="Nat. Commun.">
        <title>Thousands of microbial genomes shed light on interconnected biogeochemical processes in an aquifer system.</title>
        <authorList>
            <person name="Anantharaman K."/>
            <person name="Brown C.T."/>
            <person name="Hug L.A."/>
            <person name="Sharon I."/>
            <person name="Castelle C.J."/>
            <person name="Probst A.J."/>
            <person name="Thomas B.C."/>
            <person name="Singh A."/>
            <person name="Wilkins M.J."/>
            <person name="Karaoz U."/>
            <person name="Brodie E.L."/>
            <person name="Williams K.H."/>
            <person name="Hubbard S.S."/>
            <person name="Banfield J.F."/>
        </authorList>
    </citation>
    <scope>NUCLEOTIDE SEQUENCE [LARGE SCALE GENOMIC DNA]</scope>
</reference>
<dbReference type="FunFam" id="3.20.20.10:FF:000002">
    <property type="entry name" value="Alanine racemase"/>
    <property type="match status" value="1"/>
</dbReference>
<name>A0A1G2SBD6_9BACT</name>
<dbReference type="InterPro" id="IPR001608">
    <property type="entry name" value="Ala_racemase_N"/>
</dbReference>
<dbReference type="GO" id="GO:0005829">
    <property type="term" value="C:cytosol"/>
    <property type="evidence" value="ECO:0007669"/>
    <property type="project" value="TreeGrafter"/>
</dbReference>
<evidence type="ECO:0000256" key="3">
    <source>
        <dbReference type="ARBA" id="ARBA00023235"/>
    </source>
</evidence>
<dbReference type="STRING" id="1802723.A2675_03745"/>
<feature type="modified residue" description="N6-(pyridoxal phosphate)lysine" evidence="4 5">
    <location>
        <position position="46"/>
    </location>
</feature>
<dbReference type="CDD" id="cd00430">
    <property type="entry name" value="PLPDE_III_AR"/>
    <property type="match status" value="1"/>
</dbReference>
<comment type="pathway">
    <text evidence="4">Amino-acid biosynthesis; D-alanine biosynthesis; D-alanine from L-alanine: step 1/1.</text>
</comment>
<evidence type="ECO:0000256" key="1">
    <source>
        <dbReference type="ARBA" id="ARBA00001933"/>
    </source>
</evidence>
<dbReference type="Pfam" id="PF00842">
    <property type="entry name" value="Ala_racemase_C"/>
    <property type="match status" value="1"/>
</dbReference>
<dbReference type="Proteomes" id="UP000176997">
    <property type="component" value="Unassembled WGS sequence"/>
</dbReference>
<dbReference type="PRINTS" id="PR00992">
    <property type="entry name" value="ALARACEMASE"/>
</dbReference>
<dbReference type="InterPro" id="IPR000821">
    <property type="entry name" value="Ala_racemase"/>
</dbReference>
<dbReference type="UniPathway" id="UPA00042">
    <property type="reaction ID" value="UER00497"/>
</dbReference>
<dbReference type="EMBL" id="MHUS01000008">
    <property type="protein sequence ID" value="OHA81711.1"/>
    <property type="molecule type" value="Genomic_DNA"/>
</dbReference>
<dbReference type="GO" id="GO:0030170">
    <property type="term" value="F:pyridoxal phosphate binding"/>
    <property type="evidence" value="ECO:0007669"/>
    <property type="project" value="UniProtKB-UniRule"/>
</dbReference>
<dbReference type="SMART" id="SM01005">
    <property type="entry name" value="Ala_racemase_C"/>
    <property type="match status" value="1"/>
</dbReference>
<dbReference type="InterPro" id="IPR009006">
    <property type="entry name" value="Ala_racemase/Decarboxylase_C"/>
</dbReference>
<gene>
    <name evidence="8" type="ORF">A2675_03745</name>
</gene>
<dbReference type="PANTHER" id="PTHR30511">
    <property type="entry name" value="ALANINE RACEMASE"/>
    <property type="match status" value="1"/>
</dbReference>
<dbReference type="NCBIfam" id="TIGR00492">
    <property type="entry name" value="alr"/>
    <property type="match status" value="1"/>
</dbReference>
<dbReference type="GO" id="GO:0008784">
    <property type="term" value="F:alanine racemase activity"/>
    <property type="evidence" value="ECO:0007669"/>
    <property type="project" value="UniProtKB-UniRule"/>
</dbReference>
<feature type="active site" description="Proton acceptor; specific for D-alanine" evidence="4">
    <location>
        <position position="46"/>
    </location>
</feature>
<comment type="function">
    <text evidence="4">Catalyzes the interconversion of L-alanine and D-alanine. May also act on other amino acids.</text>
</comment>
<dbReference type="Pfam" id="PF01168">
    <property type="entry name" value="Ala_racemase_N"/>
    <property type="match status" value="1"/>
</dbReference>
<organism evidence="8 9">
    <name type="scientific">Candidatus Yonathbacteria bacterium RIFCSPHIGHO2_01_FULL_51_10</name>
    <dbReference type="NCBI Taxonomy" id="1802723"/>
    <lineage>
        <taxon>Bacteria</taxon>
        <taxon>Candidatus Yonathiibacteriota</taxon>
    </lineage>
</organism>
<dbReference type="Gene3D" id="3.20.20.10">
    <property type="entry name" value="Alanine racemase"/>
    <property type="match status" value="1"/>
</dbReference>
<accession>A0A1G2SBD6</accession>
<dbReference type="PANTHER" id="PTHR30511:SF0">
    <property type="entry name" value="ALANINE RACEMASE, CATABOLIC-RELATED"/>
    <property type="match status" value="1"/>
</dbReference>
<evidence type="ECO:0000259" key="7">
    <source>
        <dbReference type="SMART" id="SM01005"/>
    </source>
</evidence>
<dbReference type="InterPro" id="IPR029066">
    <property type="entry name" value="PLP-binding_barrel"/>
</dbReference>